<organism evidence="2">
    <name type="scientific">viral metagenome</name>
    <dbReference type="NCBI Taxonomy" id="1070528"/>
    <lineage>
        <taxon>unclassified sequences</taxon>
        <taxon>metagenomes</taxon>
        <taxon>organismal metagenomes</taxon>
    </lineage>
</organism>
<dbReference type="InterPro" id="IPR029063">
    <property type="entry name" value="SAM-dependent_MTases_sf"/>
</dbReference>
<proteinExistence type="predicted"/>
<accession>A0A6C0EYP2</accession>
<evidence type="ECO:0000259" key="1">
    <source>
        <dbReference type="PROSITE" id="PS51613"/>
    </source>
</evidence>
<dbReference type="InterPro" id="IPR050851">
    <property type="entry name" value="mRNA_Cap_2O-Ribose_MeTrfase"/>
</dbReference>
<protein>
    <recommendedName>
        <fullName evidence="1">RrmJ-type SAM-dependent 2'-O-MTase domain-containing protein</fullName>
    </recommendedName>
</protein>
<sequence>MYKYKINSSYDKIPLEIVIEKAPLNTNGFADILSINLEYTHKLNRAKNRITEVNSFIWEDVKKNTNPYEFIYAFNSKNKGNDYRSVASIKPLSRSFFKMIEMIYEFCPSILNKENNKVISTHLAEGPGGFIEAVRYIRKGKNNDIAFGMTLVRTNTQYSNHNSTHNQNQNQIHIPGWKQSNHFLFNNPEVHIIYGVDGTGDLYKSENIYFLYNEMRKYGNENLQNAELITADGGFDFSIDYNYQEQSSCKLIFSQILGALKCQRLGGIFICKFFDINSYFTVEMLYLLYTTYESVIIYKPYTSRIANSEKYIVCSNFKGIETAFLTTLFDVLDKWNKYSGETINHMFKEIPLPFIENIKTINKEIIDCQVKSIHNAIDIIKNKKLSDKQWIESNIEKQIKNAKEWCKKYNIPYREI</sequence>
<dbReference type="PANTHER" id="PTHR16121:SF0">
    <property type="entry name" value="CAP-SPECIFIC MRNA (NUCLEOSIDE-2'-O-)-METHYLTRANSFERASE 1"/>
    <property type="match status" value="1"/>
</dbReference>
<evidence type="ECO:0000313" key="2">
    <source>
        <dbReference type="EMBL" id="QHT33892.1"/>
    </source>
</evidence>
<feature type="domain" description="RrmJ-type SAM-dependent 2'-O-MTase" evidence="1">
    <location>
        <begin position="191"/>
        <end position="318"/>
    </location>
</feature>
<dbReference type="Gene3D" id="3.40.50.12760">
    <property type="match status" value="1"/>
</dbReference>
<dbReference type="PROSITE" id="PS51613">
    <property type="entry name" value="SAM_MT_RRMJ"/>
    <property type="match status" value="1"/>
</dbReference>
<dbReference type="GO" id="GO:0006370">
    <property type="term" value="P:7-methylguanosine mRNA capping"/>
    <property type="evidence" value="ECO:0007669"/>
    <property type="project" value="TreeGrafter"/>
</dbReference>
<dbReference type="GO" id="GO:0032259">
    <property type="term" value="P:methylation"/>
    <property type="evidence" value="ECO:0007669"/>
    <property type="project" value="InterPro"/>
</dbReference>
<dbReference type="EMBL" id="MN738980">
    <property type="protein sequence ID" value="QHT33892.1"/>
    <property type="molecule type" value="Genomic_DNA"/>
</dbReference>
<dbReference type="SUPFAM" id="SSF53335">
    <property type="entry name" value="S-adenosyl-L-methionine-dependent methyltransferases"/>
    <property type="match status" value="1"/>
</dbReference>
<dbReference type="GO" id="GO:0005634">
    <property type="term" value="C:nucleus"/>
    <property type="evidence" value="ECO:0007669"/>
    <property type="project" value="TreeGrafter"/>
</dbReference>
<dbReference type="InterPro" id="IPR025816">
    <property type="entry name" value="RrmJ-type_MeTrfase"/>
</dbReference>
<dbReference type="AlphaFoldDB" id="A0A6C0EYP2"/>
<dbReference type="PANTHER" id="PTHR16121">
    <property type="entry name" value="CAP-SPECIFIC MRNA (NUCLEOSIDE-2'-O-)-METHYLTRANSFERASE 1-RELATED"/>
    <property type="match status" value="1"/>
</dbReference>
<dbReference type="Pfam" id="PF01728">
    <property type="entry name" value="FtsJ"/>
    <property type="match status" value="1"/>
</dbReference>
<name>A0A6C0EYP2_9ZZZZ</name>
<dbReference type="InterPro" id="IPR002877">
    <property type="entry name" value="RNA_MeTrfase_FtsJ_dom"/>
</dbReference>
<reference evidence="2" key="1">
    <citation type="journal article" date="2020" name="Nature">
        <title>Giant virus diversity and host interactions through global metagenomics.</title>
        <authorList>
            <person name="Schulz F."/>
            <person name="Roux S."/>
            <person name="Paez-Espino D."/>
            <person name="Jungbluth S."/>
            <person name="Walsh D.A."/>
            <person name="Denef V.J."/>
            <person name="McMahon K.D."/>
            <person name="Konstantinidis K.T."/>
            <person name="Eloe-Fadrosh E.A."/>
            <person name="Kyrpides N.C."/>
            <person name="Woyke T."/>
        </authorList>
    </citation>
    <scope>NUCLEOTIDE SEQUENCE</scope>
    <source>
        <strain evidence="2">GVMAG-M-3300009161-52</strain>
    </source>
</reference>
<dbReference type="GO" id="GO:0004483">
    <property type="term" value="F:methyltransferase cap1 activity"/>
    <property type="evidence" value="ECO:0007669"/>
    <property type="project" value="UniProtKB-ARBA"/>
</dbReference>
<dbReference type="GO" id="GO:0005737">
    <property type="term" value="C:cytoplasm"/>
    <property type="evidence" value="ECO:0007669"/>
    <property type="project" value="TreeGrafter"/>
</dbReference>